<keyword evidence="1" id="KW-0472">Membrane</keyword>
<keyword evidence="1" id="KW-0812">Transmembrane</keyword>
<organism evidence="2 3">
    <name type="scientific">Methylocapsa polymorpha</name>
    <dbReference type="NCBI Taxonomy" id="3080828"/>
    <lineage>
        <taxon>Bacteria</taxon>
        <taxon>Pseudomonadati</taxon>
        <taxon>Pseudomonadota</taxon>
        <taxon>Alphaproteobacteria</taxon>
        <taxon>Hyphomicrobiales</taxon>
        <taxon>Beijerinckiaceae</taxon>
        <taxon>Methylocapsa</taxon>
    </lineage>
</organism>
<dbReference type="RefSeq" id="WP_407339929.1">
    <property type="nucleotide sequence ID" value="NZ_CP136862.1"/>
</dbReference>
<dbReference type="EMBL" id="CP136862">
    <property type="protein sequence ID" value="WOJ90460.1"/>
    <property type="molecule type" value="Genomic_DNA"/>
</dbReference>
<dbReference type="Proteomes" id="UP001626536">
    <property type="component" value="Chromosome"/>
</dbReference>
<evidence type="ECO:0000313" key="2">
    <source>
        <dbReference type="EMBL" id="WOJ90460.1"/>
    </source>
</evidence>
<keyword evidence="1" id="KW-1133">Transmembrane helix</keyword>
<sequence length="49" mass="5408">MNAPPTGRSRSPIDENLFSKIEADLLVLKWMVGFVLALLAGIALKLFLH</sequence>
<evidence type="ECO:0000256" key="1">
    <source>
        <dbReference type="SAM" id="Phobius"/>
    </source>
</evidence>
<proteinExistence type="predicted"/>
<gene>
    <name evidence="2" type="ORF">RZS28_03960</name>
</gene>
<protein>
    <submittedName>
        <fullName evidence="2">Uncharacterized protein</fullName>
    </submittedName>
</protein>
<evidence type="ECO:0000313" key="3">
    <source>
        <dbReference type="Proteomes" id="UP001626536"/>
    </source>
</evidence>
<reference evidence="2 3" key="1">
    <citation type="submission" date="2023-10" db="EMBL/GenBank/DDBJ databases">
        <title>Novel methanotroph of the genus Methylocapsa from a subarctic wetland.</title>
        <authorList>
            <person name="Belova S.E."/>
            <person name="Oshkin I.Y."/>
            <person name="Miroshnikov K."/>
            <person name="Dedysh S.N."/>
        </authorList>
    </citation>
    <scope>NUCLEOTIDE SEQUENCE [LARGE SCALE GENOMIC DNA]</scope>
    <source>
        <strain evidence="2 3">RX1</strain>
    </source>
</reference>
<keyword evidence="3" id="KW-1185">Reference proteome</keyword>
<feature type="transmembrane region" description="Helical" evidence="1">
    <location>
        <begin position="27"/>
        <end position="48"/>
    </location>
</feature>
<accession>A0ABZ0HU59</accession>
<name>A0ABZ0HU59_9HYPH</name>